<evidence type="ECO:0000313" key="3">
    <source>
        <dbReference type="Proteomes" id="UP000605970"/>
    </source>
</evidence>
<feature type="chain" id="PRO_5035837122" description="Lipoprotein" evidence="1">
    <location>
        <begin position="22"/>
        <end position="180"/>
    </location>
</feature>
<dbReference type="Proteomes" id="UP000605970">
    <property type="component" value="Unassembled WGS sequence"/>
</dbReference>
<evidence type="ECO:0008006" key="4">
    <source>
        <dbReference type="Google" id="ProtNLM"/>
    </source>
</evidence>
<keyword evidence="3" id="KW-1185">Reference proteome</keyword>
<proteinExistence type="predicted"/>
<dbReference type="EMBL" id="JABEBT010000108">
    <property type="protein sequence ID" value="KAF7632246.1"/>
    <property type="molecule type" value="Genomic_DNA"/>
</dbReference>
<organism evidence="2 3">
    <name type="scientific">Meloidogyne graminicola</name>
    <dbReference type="NCBI Taxonomy" id="189291"/>
    <lineage>
        <taxon>Eukaryota</taxon>
        <taxon>Metazoa</taxon>
        <taxon>Ecdysozoa</taxon>
        <taxon>Nematoda</taxon>
        <taxon>Chromadorea</taxon>
        <taxon>Rhabditida</taxon>
        <taxon>Tylenchina</taxon>
        <taxon>Tylenchomorpha</taxon>
        <taxon>Tylenchoidea</taxon>
        <taxon>Meloidogynidae</taxon>
        <taxon>Meloidogyninae</taxon>
        <taxon>Meloidogyne</taxon>
    </lineage>
</organism>
<evidence type="ECO:0000256" key="1">
    <source>
        <dbReference type="SAM" id="SignalP"/>
    </source>
</evidence>
<evidence type="ECO:0000313" key="2">
    <source>
        <dbReference type="EMBL" id="KAF7632246.1"/>
    </source>
</evidence>
<feature type="signal peptide" evidence="1">
    <location>
        <begin position="1"/>
        <end position="21"/>
    </location>
</feature>
<reference evidence="2" key="1">
    <citation type="journal article" date="2020" name="Ecol. Evol.">
        <title>Genome structure and content of the rice root-knot nematode (Meloidogyne graminicola).</title>
        <authorList>
            <person name="Phan N.T."/>
            <person name="Danchin E.G.J."/>
            <person name="Klopp C."/>
            <person name="Perfus-Barbeoch L."/>
            <person name="Kozlowski D.K."/>
            <person name="Koutsovoulos G.D."/>
            <person name="Lopez-Roques C."/>
            <person name="Bouchez O."/>
            <person name="Zahm M."/>
            <person name="Besnard G."/>
            <person name="Bellafiore S."/>
        </authorList>
    </citation>
    <scope>NUCLEOTIDE SEQUENCE</scope>
    <source>
        <strain evidence="2">VN-18</strain>
    </source>
</reference>
<accession>A0A8S9ZFZ9</accession>
<protein>
    <recommendedName>
        <fullName evidence="4">Lipoprotein</fullName>
    </recommendedName>
</protein>
<dbReference type="AlphaFoldDB" id="A0A8S9ZFZ9"/>
<keyword evidence="1" id="KW-0732">Signal</keyword>
<sequence>MKNFKKFLFCLLPFLLLCVNCEEFRLEIFPRDYEWIVKLETNGFKIEGEKRKITKVNENQLQFNLTPEEKSKKGKNITVTINSKEKIMGRKLSQKWKLYPITYRGKYENLKNFFDFDKLHQFNFGPLEGELYFKFNLINADIINDYNIEYFVKINNYKKEKELINEEIEKKLQLNLVWKE</sequence>
<name>A0A8S9ZFZ9_9BILA</name>
<comment type="caution">
    <text evidence="2">The sequence shown here is derived from an EMBL/GenBank/DDBJ whole genome shotgun (WGS) entry which is preliminary data.</text>
</comment>
<gene>
    <name evidence="2" type="ORF">Mgra_00008364</name>
</gene>